<dbReference type="Gene3D" id="3.90.1150.10">
    <property type="entry name" value="Aspartate Aminotransferase, domain 1"/>
    <property type="match status" value="1"/>
</dbReference>
<gene>
    <name evidence="2" type="ORF">BC739_002948</name>
</gene>
<dbReference type="InterPro" id="IPR015422">
    <property type="entry name" value="PyrdxlP-dep_Trfase_small"/>
</dbReference>
<dbReference type="Pfam" id="PF00266">
    <property type="entry name" value="Aminotran_5"/>
    <property type="match status" value="1"/>
</dbReference>
<reference evidence="2 3" key="1">
    <citation type="submission" date="2020-08" db="EMBL/GenBank/DDBJ databases">
        <title>Genomic Encyclopedia of Archaeal and Bacterial Type Strains, Phase II (KMG-II): from individual species to whole genera.</title>
        <authorList>
            <person name="Goeker M."/>
        </authorList>
    </citation>
    <scope>NUCLEOTIDE SEQUENCE [LARGE SCALE GENOMIC DNA]</scope>
    <source>
        <strain evidence="2 3">DSM 43850</strain>
    </source>
</reference>
<name>A0ABR6BGQ2_9PSEU</name>
<dbReference type="SUPFAM" id="SSF53383">
    <property type="entry name" value="PLP-dependent transferases"/>
    <property type="match status" value="1"/>
</dbReference>
<evidence type="ECO:0000313" key="3">
    <source>
        <dbReference type="Proteomes" id="UP000517916"/>
    </source>
</evidence>
<evidence type="ECO:0000313" key="2">
    <source>
        <dbReference type="EMBL" id="MBA8925749.1"/>
    </source>
</evidence>
<comment type="caution">
    <text evidence="2">The sequence shown here is derived from an EMBL/GenBank/DDBJ whole genome shotgun (WGS) entry which is preliminary data.</text>
</comment>
<keyword evidence="3" id="KW-1185">Reference proteome</keyword>
<sequence>MRTAFGETFDVPLGYLNTASIGVPPTFVADAVQGALHRWRTGSDSASAFDAPVAAARAAFADLVGVDPSGVATGASVSQLVALVAASVPDGTRVLTAAAEFTSVSFPFAAQAHRGVVVTEESLDRIPHTMCDHDLLAVSVVQSADGSVLDLAAVREVAEATGTRVLLDVTQAAGWMPLDLGWADWVVGAAYKWLLSPRGAAWLWLSPSAREFTRPLAANWYAGESRWDTVYGLPLRLAEDARRFDLSPTWIAQVGAAAALPWLAALDLSEVRAHCVGLANSLLAGLGLPPGESAIISLDAAHAQDRLTAAGVRFALRDGRVRLACSLSSTAEDVNVALNALAQ</sequence>
<dbReference type="InterPro" id="IPR000192">
    <property type="entry name" value="Aminotrans_V_dom"/>
</dbReference>
<keyword evidence="2" id="KW-0456">Lyase</keyword>
<evidence type="ECO:0000259" key="1">
    <source>
        <dbReference type="Pfam" id="PF00266"/>
    </source>
</evidence>
<proteinExistence type="predicted"/>
<dbReference type="Gene3D" id="3.40.640.10">
    <property type="entry name" value="Type I PLP-dependent aspartate aminotransferase-like (Major domain)"/>
    <property type="match status" value="1"/>
</dbReference>
<dbReference type="RefSeq" id="WP_182837443.1">
    <property type="nucleotide sequence ID" value="NZ_BAAABQ010000059.1"/>
</dbReference>
<protein>
    <submittedName>
        <fullName evidence="2">Selenocysteine lyase/cysteine desulfurase</fullName>
    </submittedName>
</protein>
<dbReference type="PANTHER" id="PTHR43586">
    <property type="entry name" value="CYSTEINE DESULFURASE"/>
    <property type="match status" value="1"/>
</dbReference>
<organism evidence="2 3">
    <name type="scientific">Kutzneria viridogrisea</name>
    <dbReference type="NCBI Taxonomy" id="47990"/>
    <lineage>
        <taxon>Bacteria</taxon>
        <taxon>Bacillati</taxon>
        <taxon>Actinomycetota</taxon>
        <taxon>Actinomycetes</taxon>
        <taxon>Pseudonocardiales</taxon>
        <taxon>Pseudonocardiaceae</taxon>
        <taxon>Kutzneria</taxon>
    </lineage>
</organism>
<dbReference type="InterPro" id="IPR015421">
    <property type="entry name" value="PyrdxlP-dep_Trfase_major"/>
</dbReference>
<dbReference type="PANTHER" id="PTHR43586:SF21">
    <property type="entry name" value="PYRIDOXAL PHOSPHATE (PLP)-DEPENDENT ASPARTATE AMINOTRANSFERASE SUPERFAMILY"/>
    <property type="match status" value="1"/>
</dbReference>
<accession>A0ABR6BGQ2</accession>
<dbReference type="GO" id="GO:0016829">
    <property type="term" value="F:lyase activity"/>
    <property type="evidence" value="ECO:0007669"/>
    <property type="project" value="UniProtKB-KW"/>
</dbReference>
<dbReference type="Proteomes" id="UP000517916">
    <property type="component" value="Unassembled WGS sequence"/>
</dbReference>
<dbReference type="EMBL" id="JACJID010000002">
    <property type="protein sequence ID" value="MBA8925749.1"/>
    <property type="molecule type" value="Genomic_DNA"/>
</dbReference>
<feature type="domain" description="Aminotransferase class V" evidence="1">
    <location>
        <begin position="35"/>
        <end position="291"/>
    </location>
</feature>
<dbReference type="InterPro" id="IPR015424">
    <property type="entry name" value="PyrdxlP-dep_Trfase"/>
</dbReference>